<accession>A0AAU4K190</accession>
<evidence type="ECO:0000313" key="1">
    <source>
        <dbReference type="EMBL" id="WUM19793.1"/>
    </source>
</evidence>
<dbReference type="KEGG" id="whr:OG579_19190"/>
<gene>
    <name evidence="1" type="ORF">OG579_19190</name>
</gene>
<dbReference type="Proteomes" id="UP001432128">
    <property type="component" value="Chromosome"/>
</dbReference>
<proteinExistence type="predicted"/>
<dbReference type="EMBL" id="CP108021">
    <property type="protein sequence ID" value="WUM19793.1"/>
    <property type="molecule type" value="Genomic_DNA"/>
</dbReference>
<protein>
    <submittedName>
        <fullName evidence="1">Uncharacterized protein</fullName>
    </submittedName>
</protein>
<dbReference type="AlphaFoldDB" id="A0AAU4K190"/>
<reference evidence="1 2" key="1">
    <citation type="submission" date="2022-10" db="EMBL/GenBank/DDBJ databases">
        <title>The complete genomes of actinobacterial strains from the NBC collection.</title>
        <authorList>
            <person name="Joergensen T.S."/>
            <person name="Alvarez Arevalo M."/>
            <person name="Sterndorff E.B."/>
            <person name="Faurdal D."/>
            <person name="Vuksanovic O."/>
            <person name="Mourched A.-S."/>
            <person name="Charusanti P."/>
            <person name="Shaw S."/>
            <person name="Blin K."/>
            <person name="Weber T."/>
        </authorList>
    </citation>
    <scope>NUCLEOTIDE SEQUENCE [LARGE SCALE GENOMIC DNA]</scope>
    <source>
        <strain evidence="1 2">NBC_00319</strain>
    </source>
</reference>
<keyword evidence="2" id="KW-1185">Reference proteome</keyword>
<sequence length="263" mass="28203">MIIDRPTVDPHRPVHVVFAAPWQSIDRHGPGRTTDETWWTFPDDVADGDTVVTVVQGREAAVLGVSVLRMGTDPDDWDLEPADPIASEPLSAAAISRRAGTAVTVDPRSLHHTEGAAVIAAIEGECDAPTPWFALPSPCADVDTMGVSAVESSWGCTGCGRRWAGKTSPRLQRHTTVEVPYDDIGWVALCPSCHDIVHQPLGPSVDELMFGNRPACPACNEHRTFRVLWGMPASPPPYGTVGAGCVVMGDNPTRRCGACGHEW</sequence>
<name>A0AAU4K190_9NOCA</name>
<organism evidence="1 2">
    <name type="scientific">Williamsia herbipolensis</name>
    <dbReference type="NCBI Taxonomy" id="1603258"/>
    <lineage>
        <taxon>Bacteria</taxon>
        <taxon>Bacillati</taxon>
        <taxon>Actinomycetota</taxon>
        <taxon>Actinomycetes</taxon>
        <taxon>Mycobacteriales</taxon>
        <taxon>Nocardiaceae</taxon>
        <taxon>Williamsia</taxon>
    </lineage>
</organism>
<evidence type="ECO:0000313" key="2">
    <source>
        <dbReference type="Proteomes" id="UP001432128"/>
    </source>
</evidence>
<dbReference type="RefSeq" id="WP_328857242.1">
    <property type="nucleotide sequence ID" value="NZ_CP108021.1"/>
</dbReference>